<evidence type="ECO:0000313" key="1">
    <source>
        <dbReference type="EMBL" id="MFD0915866.1"/>
    </source>
</evidence>
<gene>
    <name evidence="1" type="ORF">ACFQ14_05550</name>
</gene>
<dbReference type="Pfam" id="PF11367">
    <property type="entry name" value="Tail_completion_gp17"/>
    <property type="match status" value="1"/>
</dbReference>
<keyword evidence="2" id="KW-1185">Reference proteome</keyword>
<evidence type="ECO:0000313" key="2">
    <source>
        <dbReference type="Proteomes" id="UP001597101"/>
    </source>
</evidence>
<dbReference type="Gene3D" id="3.30.2000.30">
    <property type="match status" value="1"/>
</dbReference>
<dbReference type="RefSeq" id="WP_377211711.1">
    <property type="nucleotide sequence ID" value="NZ_JBHTJV010000003.1"/>
</dbReference>
<reference evidence="2" key="1">
    <citation type="journal article" date="2019" name="Int. J. Syst. Evol. Microbiol.">
        <title>The Global Catalogue of Microorganisms (GCM) 10K type strain sequencing project: providing services to taxonomists for standard genome sequencing and annotation.</title>
        <authorList>
            <consortium name="The Broad Institute Genomics Platform"/>
            <consortium name="The Broad Institute Genome Sequencing Center for Infectious Disease"/>
            <person name="Wu L."/>
            <person name="Ma J."/>
        </authorList>
    </citation>
    <scope>NUCLEOTIDE SEQUENCE [LARGE SCALE GENOMIC DNA]</scope>
    <source>
        <strain evidence="2">CCUG 60023</strain>
    </source>
</reference>
<comment type="caution">
    <text evidence="1">The sequence shown here is derived from an EMBL/GenBank/DDBJ whole genome shotgun (WGS) entry which is preliminary data.</text>
</comment>
<sequence length="137" mass="15248">MSLSPLEDLHQGIFKTLSQSPELTDLLGGVKVYDRLPDRAKPPYLVIGDMTATDWSTATEPGEVISFTLHVWSRAPDRQQCHGLVDAVKALLHEGQIALTDHHLINLRCLFSEVSRDVSGRVLHGLIRFRAVTEPRA</sequence>
<dbReference type="InterPro" id="IPR021508">
    <property type="entry name" value="Gp17-like"/>
</dbReference>
<organism evidence="1 2">
    <name type="scientific">Pseudahrensia aquimaris</name>
    <dbReference type="NCBI Taxonomy" id="744461"/>
    <lineage>
        <taxon>Bacteria</taxon>
        <taxon>Pseudomonadati</taxon>
        <taxon>Pseudomonadota</taxon>
        <taxon>Alphaproteobacteria</taxon>
        <taxon>Hyphomicrobiales</taxon>
        <taxon>Ahrensiaceae</taxon>
        <taxon>Pseudahrensia</taxon>
    </lineage>
</organism>
<dbReference type="Proteomes" id="UP001597101">
    <property type="component" value="Unassembled WGS sequence"/>
</dbReference>
<accession>A0ABW3FGA4</accession>
<protein>
    <submittedName>
        <fullName evidence="1">DUF3168 domain-containing protein</fullName>
    </submittedName>
</protein>
<dbReference type="EMBL" id="JBHTJV010000003">
    <property type="protein sequence ID" value="MFD0915866.1"/>
    <property type="molecule type" value="Genomic_DNA"/>
</dbReference>
<proteinExistence type="predicted"/>
<dbReference type="InterPro" id="IPR053745">
    <property type="entry name" value="Viral_Tail_Comp_sf"/>
</dbReference>
<name>A0ABW3FGA4_9HYPH</name>